<organism evidence="2">
    <name type="scientific">Arion vulgaris</name>
    <dbReference type="NCBI Taxonomy" id="1028688"/>
    <lineage>
        <taxon>Eukaryota</taxon>
        <taxon>Metazoa</taxon>
        <taxon>Spiralia</taxon>
        <taxon>Lophotrochozoa</taxon>
        <taxon>Mollusca</taxon>
        <taxon>Gastropoda</taxon>
        <taxon>Heterobranchia</taxon>
        <taxon>Euthyneura</taxon>
        <taxon>Panpulmonata</taxon>
        <taxon>Eupulmonata</taxon>
        <taxon>Stylommatophora</taxon>
        <taxon>Helicina</taxon>
        <taxon>Arionoidea</taxon>
        <taxon>Arionidae</taxon>
        <taxon>Arion</taxon>
    </lineage>
</organism>
<feature type="region of interest" description="Disordered" evidence="1">
    <location>
        <begin position="87"/>
        <end position="107"/>
    </location>
</feature>
<name>A0A0B7AVY4_9EUPU</name>
<proteinExistence type="predicted"/>
<dbReference type="AlphaFoldDB" id="A0A0B7AVY4"/>
<reference evidence="2" key="1">
    <citation type="submission" date="2014-12" db="EMBL/GenBank/DDBJ databases">
        <title>Insight into the proteome of Arion vulgaris.</title>
        <authorList>
            <person name="Aradska J."/>
            <person name="Bulat T."/>
            <person name="Smidak R."/>
            <person name="Sarate P."/>
            <person name="Gangsoo J."/>
            <person name="Sialana F."/>
            <person name="Bilban M."/>
            <person name="Lubec G."/>
        </authorList>
    </citation>
    <scope>NUCLEOTIDE SEQUENCE</scope>
    <source>
        <tissue evidence="2">Skin</tissue>
    </source>
</reference>
<sequence>MSFSGLLLWEPSSGRDYEKQTEISGGCRCGFDRRIMEIPWTATMLDVLNEVKTHRKCIVNIRKRQSPFFGHVMRMECLEHIVTTGKIEERRDRGRQKVQGMEERQHL</sequence>
<protein>
    <submittedName>
        <fullName evidence="2">Uncharacterized protein</fullName>
    </submittedName>
</protein>
<evidence type="ECO:0000256" key="1">
    <source>
        <dbReference type="SAM" id="MobiDB-lite"/>
    </source>
</evidence>
<accession>A0A0B7AVY4</accession>
<gene>
    <name evidence="2" type="primary">ORF141174</name>
</gene>
<dbReference type="EMBL" id="HACG01037316">
    <property type="protein sequence ID" value="CEK84181.1"/>
    <property type="molecule type" value="Transcribed_RNA"/>
</dbReference>
<evidence type="ECO:0000313" key="2">
    <source>
        <dbReference type="EMBL" id="CEK84181.1"/>
    </source>
</evidence>
<feature type="non-terminal residue" evidence="2">
    <location>
        <position position="107"/>
    </location>
</feature>